<sequence>MRKHSHLFFFVSFSIFLFFGEISFAQISTSYKKRNFTTQHSIKLDTGEKIKYKVQAEDILLSDYQDNTIGTVFSFSYIRTNTKEENRPVLFIFNGGPGSSSLWLHMGIGPKYISSESGVLPPYQYENNPYCLLDIADMVFIDPIGTGYSKIIGAGNSTNFYGVEEDASSMAQFIEKWLMKHNRWNSPKFLMGESYGGCRVSILPSVLSGSPFYSGVLRGITINGIIMLGANLGSITMEKEEASELSNLLPSMAATAWYYGMAGKGKELSVFVEEASKFAQHEYYKFLKQTSENSNLDTKKITTQLSYYTGLSKEQLNDDIKLKVNDFTKKLLADSNLVVSLYDSRYTLKSINPTASDPVADDPAMAQYTPMFIANFNSYINKELNISIDETYKAIQWNGLLEKWNWSRKYLPISHRFVNDLANAMYQNQKMRVFIASGYYDLVTPATAVDQCLRTSNVDMNRITHKKYQSGHMLYVGKPRQEFQENIREFIKLCK</sequence>
<protein>
    <submittedName>
        <fullName evidence="6">Septum formation initiator</fullName>
    </submittedName>
</protein>
<keyword evidence="5" id="KW-0325">Glycoprotein</keyword>
<name>A0AAX2R0T6_9BACT</name>
<dbReference type="Pfam" id="PF00450">
    <property type="entry name" value="Peptidase_S10"/>
    <property type="match status" value="1"/>
</dbReference>
<dbReference type="PANTHER" id="PTHR11802">
    <property type="entry name" value="SERINE PROTEASE FAMILY S10 SERINE CARBOXYPEPTIDASE"/>
    <property type="match status" value="1"/>
</dbReference>
<keyword evidence="2" id="KW-0645">Protease</keyword>
<dbReference type="PANTHER" id="PTHR11802:SF3">
    <property type="entry name" value="RETINOID-INDUCIBLE SERINE CARBOXYPEPTIDASE"/>
    <property type="match status" value="1"/>
</dbReference>
<evidence type="ECO:0000313" key="7">
    <source>
        <dbReference type="Proteomes" id="UP000294834"/>
    </source>
</evidence>
<dbReference type="SUPFAM" id="SSF53474">
    <property type="entry name" value="alpha/beta-Hydrolases"/>
    <property type="match status" value="1"/>
</dbReference>
<evidence type="ECO:0000256" key="3">
    <source>
        <dbReference type="ARBA" id="ARBA00022729"/>
    </source>
</evidence>
<dbReference type="InterPro" id="IPR029058">
    <property type="entry name" value="AB_hydrolase_fold"/>
</dbReference>
<evidence type="ECO:0000256" key="1">
    <source>
        <dbReference type="ARBA" id="ARBA00022645"/>
    </source>
</evidence>
<dbReference type="EMBL" id="SLTX01000001">
    <property type="protein sequence ID" value="TDB06731.1"/>
    <property type="molecule type" value="Genomic_DNA"/>
</dbReference>
<evidence type="ECO:0000313" key="6">
    <source>
        <dbReference type="EMBL" id="TDB06731.1"/>
    </source>
</evidence>
<comment type="caution">
    <text evidence="6">The sequence shown here is derived from an EMBL/GenBank/DDBJ whole genome shotgun (WGS) entry which is preliminary data.</text>
</comment>
<reference evidence="6 7" key="1">
    <citation type="journal article" date="2019" name="Nat. Microbiol.">
        <title>Genomic variation and strain-specific functional adaptation in the human gut microbiome during early life.</title>
        <authorList>
            <person name="Vatanen T."/>
            <person name="Plichta D.R."/>
            <person name="Somani J."/>
            <person name="Munch P.C."/>
            <person name="Arthur T.D."/>
            <person name="Hall A.B."/>
            <person name="Rudolf S."/>
            <person name="Oakeley E.J."/>
            <person name="Ke X."/>
            <person name="Young R.A."/>
            <person name="Haiser H.J."/>
            <person name="Kolde R."/>
            <person name="Yassour M."/>
            <person name="Luopajarvi K."/>
            <person name="Siljander H."/>
            <person name="Virtanen S.M."/>
            <person name="Ilonen J."/>
            <person name="Uibo R."/>
            <person name="Tillmann V."/>
            <person name="Mokurov S."/>
            <person name="Dorshakova N."/>
            <person name="Porter J.A."/>
            <person name="McHardy A.C."/>
            <person name="Lahdesmaki H."/>
            <person name="Vlamakis H."/>
            <person name="Huttenhower C."/>
            <person name="Knip M."/>
            <person name="Xavier R.J."/>
        </authorList>
    </citation>
    <scope>NUCLEOTIDE SEQUENCE [LARGE SCALE GENOMIC DNA]</scope>
    <source>
        <strain evidence="6 7">RJX1052</strain>
    </source>
</reference>
<keyword evidence="4" id="KW-0378">Hydrolase</keyword>
<keyword evidence="1" id="KW-0121">Carboxypeptidase</keyword>
<dbReference type="AlphaFoldDB" id="A0AAX2R0T6"/>
<dbReference type="GO" id="GO:0006508">
    <property type="term" value="P:proteolysis"/>
    <property type="evidence" value="ECO:0007669"/>
    <property type="project" value="UniProtKB-KW"/>
</dbReference>
<gene>
    <name evidence="6" type="ORF">E1J06_04570</name>
</gene>
<dbReference type="Proteomes" id="UP000294834">
    <property type="component" value="Unassembled WGS sequence"/>
</dbReference>
<dbReference type="GO" id="GO:0004185">
    <property type="term" value="F:serine-type carboxypeptidase activity"/>
    <property type="evidence" value="ECO:0007669"/>
    <property type="project" value="InterPro"/>
</dbReference>
<evidence type="ECO:0000256" key="5">
    <source>
        <dbReference type="ARBA" id="ARBA00023180"/>
    </source>
</evidence>
<dbReference type="RefSeq" id="WP_038607805.1">
    <property type="nucleotide sequence ID" value="NZ_CP046427.1"/>
</dbReference>
<accession>A0AAX2R0T6</accession>
<organism evidence="6 7">
    <name type="scientific">Phocaeicola dorei</name>
    <dbReference type="NCBI Taxonomy" id="357276"/>
    <lineage>
        <taxon>Bacteria</taxon>
        <taxon>Pseudomonadati</taxon>
        <taxon>Bacteroidota</taxon>
        <taxon>Bacteroidia</taxon>
        <taxon>Bacteroidales</taxon>
        <taxon>Bacteroidaceae</taxon>
        <taxon>Phocaeicola</taxon>
    </lineage>
</organism>
<keyword evidence="3" id="KW-0732">Signal</keyword>
<evidence type="ECO:0000256" key="2">
    <source>
        <dbReference type="ARBA" id="ARBA00022670"/>
    </source>
</evidence>
<dbReference type="KEGG" id="bdh:GV66_11020"/>
<evidence type="ECO:0000256" key="4">
    <source>
        <dbReference type="ARBA" id="ARBA00022801"/>
    </source>
</evidence>
<dbReference type="InterPro" id="IPR001563">
    <property type="entry name" value="Peptidase_S10"/>
</dbReference>
<dbReference type="Gene3D" id="3.40.50.1820">
    <property type="entry name" value="alpha/beta hydrolase"/>
    <property type="match status" value="1"/>
</dbReference>
<proteinExistence type="predicted"/>